<feature type="domain" description="Ice-binding protein C-terminal" evidence="2">
    <location>
        <begin position="158"/>
        <end position="180"/>
    </location>
</feature>
<sequence>MSKTYRHLAATAAAATLGLAALTAQAADVVVDVAGTSSVNGFGEDGNTVLLVDVGAQSRLTRFDWNVVLEAFAPSSLSELRVSFGNTGGLMLDWAPAADDTFSGSGSYSGTLDLAGLDLAVGADGQLRIEFSESFKDFDPGVAEGRWVSGQLSFGVSPVPEPASAALLLAGLGLVAGARRLRCD</sequence>
<protein>
    <submittedName>
        <fullName evidence="3">PEP-CTERM sorting domain-containing protein</fullName>
    </submittedName>
</protein>
<accession>A0ABW7FDA2</accession>
<feature type="chain" id="PRO_5046166567" evidence="1">
    <location>
        <begin position="27"/>
        <end position="184"/>
    </location>
</feature>
<organism evidence="3 4">
    <name type="scientific">Pelomonas margarita</name>
    <dbReference type="NCBI Taxonomy" id="3299031"/>
    <lineage>
        <taxon>Bacteria</taxon>
        <taxon>Pseudomonadati</taxon>
        <taxon>Pseudomonadota</taxon>
        <taxon>Betaproteobacteria</taxon>
        <taxon>Burkholderiales</taxon>
        <taxon>Sphaerotilaceae</taxon>
        <taxon>Roseateles</taxon>
    </lineage>
</organism>
<dbReference type="NCBIfam" id="TIGR02595">
    <property type="entry name" value="PEP_CTERM"/>
    <property type="match status" value="1"/>
</dbReference>
<evidence type="ECO:0000313" key="3">
    <source>
        <dbReference type="EMBL" id="MFG6439699.1"/>
    </source>
</evidence>
<evidence type="ECO:0000259" key="2">
    <source>
        <dbReference type="Pfam" id="PF07589"/>
    </source>
</evidence>
<comment type="caution">
    <text evidence="3">The sequence shown here is derived from an EMBL/GenBank/DDBJ whole genome shotgun (WGS) entry which is preliminary data.</text>
</comment>
<evidence type="ECO:0000256" key="1">
    <source>
        <dbReference type="SAM" id="SignalP"/>
    </source>
</evidence>
<dbReference type="RefSeq" id="WP_394395240.1">
    <property type="nucleotide sequence ID" value="NZ_JBIGHW010000001.1"/>
</dbReference>
<keyword evidence="1" id="KW-0732">Signal</keyword>
<dbReference type="EMBL" id="JBIGHW010000001">
    <property type="protein sequence ID" value="MFG6439699.1"/>
    <property type="molecule type" value="Genomic_DNA"/>
</dbReference>
<dbReference type="InterPro" id="IPR013424">
    <property type="entry name" value="Ice-binding_C"/>
</dbReference>
<reference evidence="3 4" key="1">
    <citation type="submission" date="2024-08" db="EMBL/GenBank/DDBJ databases">
        <authorList>
            <person name="Lu H."/>
        </authorList>
    </citation>
    <scope>NUCLEOTIDE SEQUENCE [LARGE SCALE GENOMIC DNA]</scope>
    <source>
        <strain evidence="3 4">LKC17W</strain>
    </source>
</reference>
<gene>
    <name evidence="3" type="ORF">ACG0Z3_03305</name>
</gene>
<evidence type="ECO:0000313" key="4">
    <source>
        <dbReference type="Proteomes" id="UP001606301"/>
    </source>
</evidence>
<dbReference type="Pfam" id="PF07589">
    <property type="entry name" value="PEP-CTERM"/>
    <property type="match status" value="1"/>
</dbReference>
<feature type="signal peptide" evidence="1">
    <location>
        <begin position="1"/>
        <end position="26"/>
    </location>
</feature>
<name>A0ABW7FDA2_9BURK</name>
<proteinExistence type="predicted"/>
<keyword evidence="4" id="KW-1185">Reference proteome</keyword>
<dbReference type="Proteomes" id="UP001606301">
    <property type="component" value="Unassembled WGS sequence"/>
</dbReference>